<evidence type="ECO:0000256" key="3">
    <source>
        <dbReference type="ARBA" id="ARBA00022679"/>
    </source>
</evidence>
<organism evidence="8 9">
    <name type="scientific">Blepharisma stoltei</name>
    <dbReference type="NCBI Taxonomy" id="1481888"/>
    <lineage>
        <taxon>Eukaryota</taxon>
        <taxon>Sar</taxon>
        <taxon>Alveolata</taxon>
        <taxon>Ciliophora</taxon>
        <taxon>Postciliodesmatophora</taxon>
        <taxon>Heterotrichea</taxon>
        <taxon>Heterotrichida</taxon>
        <taxon>Blepharismidae</taxon>
        <taxon>Blepharisma</taxon>
    </lineage>
</organism>
<dbReference type="EMBL" id="CAJZBQ010000056">
    <property type="protein sequence ID" value="CAG9333582.1"/>
    <property type="molecule type" value="Genomic_DNA"/>
</dbReference>
<evidence type="ECO:0000259" key="7">
    <source>
        <dbReference type="Pfam" id="PF22528"/>
    </source>
</evidence>
<dbReference type="FunFam" id="3.40.50.150:FF:000003">
    <property type="entry name" value="Blast:Protein arginine N-methyltransferase 1"/>
    <property type="match status" value="1"/>
</dbReference>
<evidence type="ECO:0000256" key="2">
    <source>
        <dbReference type="ARBA" id="ARBA00022603"/>
    </source>
</evidence>
<evidence type="ECO:0000256" key="6">
    <source>
        <dbReference type="PROSITE-ProRule" id="PRU01015"/>
    </source>
</evidence>
<evidence type="ECO:0000256" key="4">
    <source>
        <dbReference type="ARBA" id="ARBA00022691"/>
    </source>
</evidence>
<reference evidence="8" key="1">
    <citation type="submission" date="2021-09" db="EMBL/GenBank/DDBJ databases">
        <authorList>
            <consortium name="AG Swart"/>
            <person name="Singh M."/>
            <person name="Singh A."/>
            <person name="Seah K."/>
            <person name="Emmerich C."/>
        </authorList>
    </citation>
    <scope>NUCLEOTIDE SEQUENCE</scope>
    <source>
        <strain evidence="8">ATCC30299</strain>
    </source>
</reference>
<sequence>MEFTTSNETEFSNETLWSGLQENNTDSNGDYYFDSYDHFTVHEGMLKDNVRTDAYKKAILRNPYLFEDKIVLDIGCGTGILSFFAVQAGAKHVYAVDNSEIAEQAIKIVAKNSLNDKITVLKGKIEEIELPVSSVDIIISEWMGIFLLYEGMINSIIFARDKWLSKNGLLFPDKAKIWVAGLEDASCKDERIEFWNDIYGIDMSPMRKIAIKEPSIDVVEATNLVSTSTPVFEVDLQKCNLEQLSFISTFRLQFTRKDFMHAIVGWFEVIFTHCHKAITLTTSPKCEATHWKHTIFYLEESIPVDVGEILNGAIAVRFSLRFERGLDIKISVNKEGKMPIHSFQYYRLR</sequence>
<dbReference type="PANTHER" id="PTHR11006:SF53">
    <property type="entry name" value="PROTEIN ARGININE N-METHYLTRANSFERASE 3"/>
    <property type="match status" value="1"/>
</dbReference>
<evidence type="ECO:0000313" key="9">
    <source>
        <dbReference type="Proteomes" id="UP001162131"/>
    </source>
</evidence>
<dbReference type="FunFam" id="2.70.160.11:FF:000001">
    <property type="entry name" value="Blast:Protein arginine N-methyltransferase 1"/>
    <property type="match status" value="1"/>
</dbReference>
<dbReference type="Pfam" id="PF06325">
    <property type="entry name" value="PrmA"/>
    <property type="match status" value="1"/>
</dbReference>
<comment type="catalytic activity">
    <reaction evidence="5">
        <text>L-arginyl-[protein] + S-adenosyl-L-methionine = N(omega)-methyl-L-arginyl-[protein] + S-adenosyl-L-homocysteine + H(+)</text>
        <dbReference type="Rhea" id="RHEA:48100"/>
        <dbReference type="Rhea" id="RHEA-COMP:10532"/>
        <dbReference type="Rhea" id="RHEA-COMP:11990"/>
        <dbReference type="ChEBI" id="CHEBI:15378"/>
        <dbReference type="ChEBI" id="CHEBI:29965"/>
        <dbReference type="ChEBI" id="CHEBI:57856"/>
        <dbReference type="ChEBI" id="CHEBI:59789"/>
        <dbReference type="ChEBI" id="CHEBI:65280"/>
    </reaction>
    <physiologicalReaction direction="left-to-right" evidence="5">
        <dbReference type="Rhea" id="RHEA:48101"/>
    </physiologicalReaction>
</comment>
<dbReference type="CDD" id="cd02440">
    <property type="entry name" value="AdoMet_MTases"/>
    <property type="match status" value="1"/>
</dbReference>
<dbReference type="Gene3D" id="3.40.50.150">
    <property type="entry name" value="Vaccinia Virus protein VP39"/>
    <property type="match status" value="1"/>
</dbReference>
<dbReference type="Pfam" id="PF22528">
    <property type="entry name" value="PRMT_C"/>
    <property type="match status" value="1"/>
</dbReference>
<dbReference type="InterPro" id="IPR025799">
    <property type="entry name" value="Arg_MeTrfase"/>
</dbReference>
<keyword evidence="9" id="KW-1185">Reference proteome</keyword>
<protein>
    <recommendedName>
        <fullName evidence="1">type I protein arginine methyltransferase</fullName>
        <ecNumber evidence="1">2.1.1.319</ecNumber>
    </recommendedName>
</protein>
<name>A0AAU9KHU7_9CILI</name>
<dbReference type="GO" id="GO:0035242">
    <property type="term" value="F:protein-arginine omega-N asymmetric methyltransferase activity"/>
    <property type="evidence" value="ECO:0007669"/>
    <property type="project" value="UniProtKB-EC"/>
</dbReference>
<dbReference type="GO" id="GO:0032259">
    <property type="term" value="P:methylation"/>
    <property type="evidence" value="ECO:0007669"/>
    <property type="project" value="UniProtKB-KW"/>
</dbReference>
<dbReference type="GO" id="GO:0005634">
    <property type="term" value="C:nucleus"/>
    <property type="evidence" value="ECO:0007669"/>
    <property type="project" value="TreeGrafter"/>
</dbReference>
<comment type="caution">
    <text evidence="8">The sequence shown here is derived from an EMBL/GenBank/DDBJ whole genome shotgun (WGS) entry which is preliminary data.</text>
</comment>
<gene>
    <name evidence="8" type="ORF">BSTOLATCC_MIC58386</name>
</gene>
<keyword evidence="3 6" id="KW-0808">Transferase</keyword>
<dbReference type="EC" id="2.1.1.319" evidence="1"/>
<keyword evidence="2 6" id="KW-0489">Methyltransferase</keyword>
<dbReference type="Proteomes" id="UP001162131">
    <property type="component" value="Unassembled WGS sequence"/>
</dbReference>
<accession>A0AAU9KHU7</accession>
<evidence type="ECO:0000256" key="5">
    <source>
        <dbReference type="ARBA" id="ARBA00049303"/>
    </source>
</evidence>
<dbReference type="AlphaFoldDB" id="A0AAU9KHU7"/>
<keyword evidence="4 6" id="KW-0949">S-adenosyl-L-methionine</keyword>
<dbReference type="PROSITE" id="PS51678">
    <property type="entry name" value="SAM_MT_PRMT"/>
    <property type="match status" value="1"/>
</dbReference>
<evidence type="ECO:0000256" key="1">
    <source>
        <dbReference type="ARBA" id="ARBA00011925"/>
    </source>
</evidence>
<dbReference type="GO" id="GO:0042054">
    <property type="term" value="F:histone methyltransferase activity"/>
    <property type="evidence" value="ECO:0007669"/>
    <property type="project" value="TreeGrafter"/>
</dbReference>
<dbReference type="SUPFAM" id="SSF53335">
    <property type="entry name" value="S-adenosyl-L-methionine-dependent methyltransferases"/>
    <property type="match status" value="1"/>
</dbReference>
<feature type="domain" description="Protein arginine N-methyltransferase" evidence="7">
    <location>
        <begin position="173"/>
        <end position="334"/>
    </location>
</feature>
<proteinExistence type="predicted"/>
<dbReference type="InterPro" id="IPR029063">
    <property type="entry name" value="SAM-dependent_MTases_sf"/>
</dbReference>
<dbReference type="PANTHER" id="PTHR11006">
    <property type="entry name" value="PROTEIN ARGININE N-METHYLTRANSFERASE"/>
    <property type="match status" value="1"/>
</dbReference>
<dbReference type="InterPro" id="IPR055135">
    <property type="entry name" value="PRMT_dom"/>
</dbReference>
<dbReference type="Gene3D" id="2.70.160.11">
    <property type="entry name" value="Hnrnp arginine n-methyltransferase1"/>
    <property type="match status" value="1"/>
</dbReference>
<evidence type="ECO:0000313" key="8">
    <source>
        <dbReference type="EMBL" id="CAG9333582.1"/>
    </source>
</evidence>